<proteinExistence type="predicted"/>
<keyword evidence="2" id="KW-1185">Reference proteome</keyword>
<dbReference type="SUPFAM" id="SSF69279">
    <property type="entry name" value="Phage tail proteins"/>
    <property type="match status" value="1"/>
</dbReference>
<evidence type="ECO:0000313" key="1">
    <source>
        <dbReference type="EMBL" id="RPF28994.1"/>
    </source>
</evidence>
<gene>
    <name evidence="1" type="ORF">EDD32_3545</name>
</gene>
<name>A0A3N4ZA97_9MICO</name>
<comment type="caution">
    <text evidence="1">The sequence shown here is derived from an EMBL/GenBank/DDBJ whole genome shotgun (WGS) entry which is preliminary data.</text>
</comment>
<accession>A0A3N4ZA97</accession>
<dbReference type="Pfam" id="PF05954">
    <property type="entry name" value="Phage_GPD"/>
    <property type="match status" value="1"/>
</dbReference>
<evidence type="ECO:0008006" key="3">
    <source>
        <dbReference type="Google" id="ProtNLM"/>
    </source>
</evidence>
<dbReference type="AlphaFoldDB" id="A0A3N4ZA97"/>
<dbReference type="RefSeq" id="WP_123919617.1">
    <property type="nucleotide sequence ID" value="NZ_RKRA01000001.1"/>
</dbReference>
<organism evidence="1 2">
    <name type="scientific">Georgenia muralis</name>
    <dbReference type="NCBI Taxonomy" id="154117"/>
    <lineage>
        <taxon>Bacteria</taxon>
        <taxon>Bacillati</taxon>
        <taxon>Actinomycetota</taxon>
        <taxon>Actinomycetes</taxon>
        <taxon>Micrococcales</taxon>
        <taxon>Bogoriellaceae</taxon>
        <taxon>Georgenia</taxon>
    </lineage>
</organism>
<dbReference type="Proteomes" id="UP000280726">
    <property type="component" value="Unassembled WGS sequence"/>
</dbReference>
<sequence>MRLAQLEQDTAHDRFYVPTFAVKVGGEDVLRDLYLAVTSVSVDLKEKTAGRFSFKVAAAFDWEAREFLATRAEERVDLLELFAFGATVEIALGYGDPAALSPVLTGVVTELSTDFSAGSTPELSISGSDGLYPLTVGKNTRHWEAAPDSTAVADVARAAGLRADVEPTTPAKDRIDQNNETDMVFVTTLAERNKATFYERDRTLYFGPRHKDAAAVAELVWGEGLLSFSPEANLARQISEVRVHGRSAATGTEIVGRARRGDETGRDTGEESGGERVVRALAADPVLNLRAPVSTQEEADARAQAVLDERAQDFLTGRGECVGLPELLPDTNVTLGGLGRAFSKTYYIAETTHTLDGSGYRTTFTVQETTV</sequence>
<protein>
    <recommendedName>
        <fullName evidence="3">Phage protein D</fullName>
    </recommendedName>
</protein>
<reference evidence="1 2" key="1">
    <citation type="submission" date="2018-11" db="EMBL/GenBank/DDBJ databases">
        <title>Sequencing the genomes of 1000 actinobacteria strains.</title>
        <authorList>
            <person name="Klenk H.-P."/>
        </authorList>
    </citation>
    <scope>NUCLEOTIDE SEQUENCE [LARGE SCALE GENOMIC DNA]</scope>
    <source>
        <strain evidence="1 2">DSM 14418</strain>
    </source>
</reference>
<dbReference type="OrthoDB" id="1907165at2"/>
<evidence type="ECO:0000313" key="2">
    <source>
        <dbReference type="Proteomes" id="UP000280726"/>
    </source>
</evidence>
<dbReference type="EMBL" id="RKRA01000001">
    <property type="protein sequence ID" value="RPF28994.1"/>
    <property type="molecule type" value="Genomic_DNA"/>
</dbReference>